<evidence type="ECO:0000256" key="1">
    <source>
        <dbReference type="ARBA" id="ARBA00004417"/>
    </source>
</evidence>
<evidence type="ECO:0000256" key="2">
    <source>
        <dbReference type="ARBA" id="ARBA00005417"/>
    </source>
</evidence>
<proteinExistence type="inferred from homology"/>
<dbReference type="GO" id="GO:0016887">
    <property type="term" value="F:ATP hydrolysis activity"/>
    <property type="evidence" value="ECO:0007669"/>
    <property type="project" value="InterPro"/>
</dbReference>
<keyword evidence="4" id="KW-1003">Cell membrane</keyword>
<dbReference type="InterPro" id="IPR050388">
    <property type="entry name" value="ABC_Ni/Peptide_Import"/>
</dbReference>
<dbReference type="RefSeq" id="WP_231941866.1">
    <property type="nucleotide sequence ID" value="NZ_AP017368.1"/>
</dbReference>
<accession>A0A1J1DPF2</accession>
<keyword evidence="6 9" id="KW-0067">ATP-binding</keyword>
<dbReference type="EMBL" id="AP017368">
    <property type="protein sequence ID" value="BAV91721.1"/>
    <property type="molecule type" value="Genomic_DNA"/>
</dbReference>
<dbReference type="PROSITE" id="PS00211">
    <property type="entry name" value="ABC_TRANSPORTER_1"/>
    <property type="match status" value="1"/>
</dbReference>
<evidence type="ECO:0000256" key="6">
    <source>
        <dbReference type="ARBA" id="ARBA00022840"/>
    </source>
</evidence>
<dbReference type="GO" id="GO:0005524">
    <property type="term" value="F:ATP binding"/>
    <property type="evidence" value="ECO:0007669"/>
    <property type="project" value="UniProtKB-KW"/>
</dbReference>
<dbReference type="Pfam" id="PF08352">
    <property type="entry name" value="oligo_HPY"/>
    <property type="match status" value="1"/>
</dbReference>
<dbReference type="PANTHER" id="PTHR43297:SF2">
    <property type="entry name" value="DIPEPTIDE TRANSPORT ATP-BINDING PROTEIN DPPD"/>
    <property type="match status" value="1"/>
</dbReference>
<dbReference type="Pfam" id="PF00005">
    <property type="entry name" value="ABC_tran"/>
    <property type="match status" value="1"/>
</dbReference>
<organism evidence="9 10">
    <name type="scientific">Candidatus Desulfovibrio trichonymphae</name>
    <dbReference type="NCBI Taxonomy" id="1725232"/>
    <lineage>
        <taxon>Bacteria</taxon>
        <taxon>Pseudomonadati</taxon>
        <taxon>Thermodesulfobacteriota</taxon>
        <taxon>Desulfovibrionia</taxon>
        <taxon>Desulfovibrionales</taxon>
        <taxon>Desulfovibrionaceae</taxon>
        <taxon>Desulfovibrio</taxon>
    </lineage>
</organism>
<evidence type="ECO:0000313" key="9">
    <source>
        <dbReference type="EMBL" id="BAV91721.1"/>
    </source>
</evidence>
<dbReference type="AlphaFoldDB" id="A0A1J1DPF2"/>
<dbReference type="PROSITE" id="PS50893">
    <property type="entry name" value="ABC_TRANSPORTER_2"/>
    <property type="match status" value="1"/>
</dbReference>
<dbReference type="GO" id="GO:0015833">
    <property type="term" value="P:peptide transport"/>
    <property type="evidence" value="ECO:0007669"/>
    <property type="project" value="InterPro"/>
</dbReference>
<keyword evidence="5" id="KW-0547">Nucleotide-binding</keyword>
<evidence type="ECO:0000256" key="5">
    <source>
        <dbReference type="ARBA" id="ARBA00022741"/>
    </source>
</evidence>
<keyword evidence="3" id="KW-0813">Transport</keyword>
<protein>
    <submittedName>
        <fullName evidence="9">Oligopeptide/dipeptide ABC transporter ATP-binding protein</fullName>
    </submittedName>
</protein>
<evidence type="ECO:0000259" key="8">
    <source>
        <dbReference type="PROSITE" id="PS50893"/>
    </source>
</evidence>
<dbReference type="NCBIfam" id="TIGR01727">
    <property type="entry name" value="oligo_HPY"/>
    <property type="match status" value="1"/>
</dbReference>
<dbReference type="FunFam" id="3.40.50.300:FF:000016">
    <property type="entry name" value="Oligopeptide ABC transporter ATP-binding component"/>
    <property type="match status" value="1"/>
</dbReference>
<keyword evidence="10" id="KW-1185">Reference proteome</keyword>
<dbReference type="InterPro" id="IPR017871">
    <property type="entry name" value="ABC_transporter-like_CS"/>
</dbReference>
<dbReference type="InterPro" id="IPR027417">
    <property type="entry name" value="P-loop_NTPase"/>
</dbReference>
<gene>
    <name evidence="9" type="primary">dppD</name>
    <name evidence="9" type="ORF">RSDT_0209</name>
</gene>
<evidence type="ECO:0000256" key="3">
    <source>
        <dbReference type="ARBA" id="ARBA00022448"/>
    </source>
</evidence>
<dbReference type="Gene3D" id="3.40.50.300">
    <property type="entry name" value="P-loop containing nucleotide triphosphate hydrolases"/>
    <property type="match status" value="1"/>
</dbReference>
<keyword evidence="7" id="KW-0472">Membrane</keyword>
<dbReference type="GO" id="GO:0005886">
    <property type="term" value="C:plasma membrane"/>
    <property type="evidence" value="ECO:0007669"/>
    <property type="project" value="UniProtKB-SubCell"/>
</dbReference>
<dbReference type="CDD" id="cd03257">
    <property type="entry name" value="ABC_NikE_OppD_transporters"/>
    <property type="match status" value="1"/>
</dbReference>
<reference evidence="9 10" key="1">
    <citation type="journal article" date="2017" name="ISME J.">
        <title>Genome of 'Ca. Desulfovibrio trichonymphae', an H2-oxidizing bacterium in a tripartite symbiotic system within a protist cell in the termite gut.</title>
        <authorList>
            <person name="Kuwahara H."/>
            <person name="Yuki M."/>
            <person name="Izawa K."/>
            <person name="Ohkuma M."/>
            <person name="Hongoh Y."/>
        </authorList>
    </citation>
    <scope>NUCLEOTIDE SEQUENCE [LARGE SCALE GENOMIC DNA]</scope>
    <source>
        <strain evidence="9 10">Rs-N31</strain>
    </source>
</reference>
<dbReference type="InterPro" id="IPR013563">
    <property type="entry name" value="Oligopep_ABC_C"/>
</dbReference>
<evidence type="ECO:0000313" key="10">
    <source>
        <dbReference type="Proteomes" id="UP000242645"/>
    </source>
</evidence>
<sequence>MEHLSVYFAHEGEPLAAVNNVDLALPPGAVTCLVGESGCGKSLTARAVLRLMPEKSAISGRIFLGDTDILALSEIELRRFRGRRAAMVFQEPMTSLNPVLTVGEQAAEPLRLHFGMTRAQARQETEDLFAEVGIPAPRSRYDDYPHQLSGGMRQRVMIAMALACRPELLLADEPTTALDATVQGQILRLFADQMREWGMTVLFITHDLGIVAQIADVVGVMYAGRLVEDAPAGEFFAAPRHPYSRGLMRSAPGRQSMRLKRLPAIDGVVPALRDIPLGCPFQPRCAEALPRCSEAMPPLFADGSGRTACWRAEPSFSSR</sequence>
<comment type="subcellular location">
    <subcellularLocation>
        <location evidence="1">Cell inner membrane</location>
        <topology evidence="1">Peripheral membrane protein</topology>
    </subcellularLocation>
</comment>
<evidence type="ECO:0000256" key="7">
    <source>
        <dbReference type="ARBA" id="ARBA00023136"/>
    </source>
</evidence>
<dbReference type="SMART" id="SM00382">
    <property type="entry name" value="AAA"/>
    <property type="match status" value="1"/>
</dbReference>
<feature type="domain" description="ABC transporter" evidence="8">
    <location>
        <begin position="1"/>
        <end position="248"/>
    </location>
</feature>
<dbReference type="Proteomes" id="UP000242645">
    <property type="component" value="Chromosome"/>
</dbReference>
<dbReference type="KEGG" id="dtr:RSDT_0209"/>
<comment type="similarity">
    <text evidence="2">Belongs to the ABC transporter superfamily.</text>
</comment>
<dbReference type="PANTHER" id="PTHR43297">
    <property type="entry name" value="OLIGOPEPTIDE TRANSPORT ATP-BINDING PROTEIN APPD"/>
    <property type="match status" value="1"/>
</dbReference>
<evidence type="ECO:0000256" key="4">
    <source>
        <dbReference type="ARBA" id="ARBA00022475"/>
    </source>
</evidence>
<name>A0A1J1DPF2_9BACT</name>
<dbReference type="SUPFAM" id="SSF52540">
    <property type="entry name" value="P-loop containing nucleoside triphosphate hydrolases"/>
    <property type="match status" value="1"/>
</dbReference>
<dbReference type="InterPro" id="IPR003593">
    <property type="entry name" value="AAA+_ATPase"/>
</dbReference>
<dbReference type="InterPro" id="IPR003439">
    <property type="entry name" value="ABC_transporter-like_ATP-bd"/>
</dbReference>